<feature type="region of interest" description="Disordered" evidence="1">
    <location>
        <begin position="1"/>
        <end position="43"/>
    </location>
</feature>
<dbReference type="AlphaFoldDB" id="A0A813JQH6"/>
<proteinExistence type="predicted"/>
<evidence type="ECO:0000313" key="2">
    <source>
        <dbReference type="EMBL" id="CAE8686162.1"/>
    </source>
</evidence>
<gene>
    <name evidence="2" type="ORF">PGLA2088_LOCUS24840</name>
    <name evidence="3" type="ORF">PGLA2088_LOCUS25025</name>
</gene>
<comment type="caution">
    <text evidence="2">The sequence shown here is derived from an EMBL/GenBank/DDBJ whole genome shotgun (WGS) entry which is preliminary data.</text>
</comment>
<reference evidence="2" key="1">
    <citation type="submission" date="2021-02" db="EMBL/GenBank/DDBJ databases">
        <authorList>
            <person name="Dougan E. K."/>
            <person name="Rhodes N."/>
            <person name="Thang M."/>
            <person name="Chan C."/>
        </authorList>
    </citation>
    <scope>NUCLEOTIDE SEQUENCE</scope>
</reference>
<evidence type="ECO:0000313" key="3">
    <source>
        <dbReference type="EMBL" id="CAE8686535.1"/>
    </source>
</evidence>
<protein>
    <submittedName>
        <fullName evidence="2">Uncharacterized protein</fullName>
    </submittedName>
</protein>
<organism evidence="2 4">
    <name type="scientific">Polarella glacialis</name>
    <name type="common">Dinoflagellate</name>
    <dbReference type="NCBI Taxonomy" id="89957"/>
    <lineage>
        <taxon>Eukaryota</taxon>
        <taxon>Sar</taxon>
        <taxon>Alveolata</taxon>
        <taxon>Dinophyceae</taxon>
        <taxon>Suessiales</taxon>
        <taxon>Suessiaceae</taxon>
        <taxon>Polarella</taxon>
    </lineage>
</organism>
<name>A0A813JQH6_POLGL</name>
<evidence type="ECO:0000313" key="4">
    <source>
        <dbReference type="Proteomes" id="UP000626109"/>
    </source>
</evidence>
<sequence length="95" mass="9916">MEFEPGWGPQLNRSDPTAPGVQLSEGSAASSASQQRITSYDHLASRPQVPVHLMRQLDRLFDAATSAPLGSDAAVRTEVARMNGLPEGSGASAPG</sequence>
<accession>A0A813JQH6</accession>
<evidence type="ECO:0000256" key="1">
    <source>
        <dbReference type="SAM" id="MobiDB-lite"/>
    </source>
</evidence>
<dbReference type="EMBL" id="CAJNNW010026604">
    <property type="protein sequence ID" value="CAE8686535.1"/>
    <property type="molecule type" value="Genomic_DNA"/>
</dbReference>
<dbReference type="EMBL" id="CAJNNW010026541">
    <property type="protein sequence ID" value="CAE8686162.1"/>
    <property type="molecule type" value="Genomic_DNA"/>
</dbReference>
<dbReference type="Proteomes" id="UP000626109">
    <property type="component" value="Unassembled WGS sequence"/>
</dbReference>